<accession>A0A6P2CXL7</accession>
<dbReference type="EMBL" id="LR593886">
    <property type="protein sequence ID" value="VTR91862.1"/>
    <property type="molecule type" value="Genomic_DNA"/>
</dbReference>
<protein>
    <submittedName>
        <fullName evidence="1">Uncharacterized protein</fullName>
    </submittedName>
</protein>
<dbReference type="AlphaFoldDB" id="A0A6P2CXL7"/>
<sequence length="113" mass="12160">MVLDPETIRLVAQAIVKTMTPEVLNAMAALAREGRLAVVLEETIARFQINRLAVDYLASAARGELAVAFQEAARELSLPTRGIETTTVSGVRDVQRVTTRRGVPGPVADTFVA</sequence>
<dbReference type="Proteomes" id="UP000464178">
    <property type="component" value="Chromosome"/>
</dbReference>
<name>A0A6P2CXL7_9BACT</name>
<dbReference type="RefSeq" id="WP_162666803.1">
    <property type="nucleotide sequence ID" value="NZ_LR593886.1"/>
</dbReference>
<gene>
    <name evidence="1" type="ORF">SOIL9_58520</name>
</gene>
<organism evidence="1 2">
    <name type="scientific">Gemmata massiliana</name>
    <dbReference type="NCBI Taxonomy" id="1210884"/>
    <lineage>
        <taxon>Bacteria</taxon>
        <taxon>Pseudomonadati</taxon>
        <taxon>Planctomycetota</taxon>
        <taxon>Planctomycetia</taxon>
        <taxon>Gemmatales</taxon>
        <taxon>Gemmataceae</taxon>
        <taxon>Gemmata</taxon>
    </lineage>
</organism>
<evidence type="ECO:0000313" key="1">
    <source>
        <dbReference type="EMBL" id="VTR91862.1"/>
    </source>
</evidence>
<dbReference type="KEGG" id="gms:SOIL9_58520"/>
<keyword evidence="2" id="KW-1185">Reference proteome</keyword>
<evidence type="ECO:0000313" key="2">
    <source>
        <dbReference type="Proteomes" id="UP000464178"/>
    </source>
</evidence>
<proteinExistence type="predicted"/>
<reference evidence="1 2" key="1">
    <citation type="submission" date="2019-05" db="EMBL/GenBank/DDBJ databases">
        <authorList>
            <consortium name="Science for Life Laboratories"/>
        </authorList>
    </citation>
    <scope>NUCLEOTIDE SEQUENCE [LARGE SCALE GENOMIC DNA]</scope>
    <source>
        <strain evidence="1">Soil9</strain>
    </source>
</reference>